<evidence type="ECO:0000256" key="7">
    <source>
        <dbReference type="ARBA" id="ARBA00022777"/>
    </source>
</evidence>
<evidence type="ECO:0000256" key="2">
    <source>
        <dbReference type="ARBA" id="ARBA00005810"/>
    </source>
</evidence>
<keyword evidence="8" id="KW-0067">ATP-binding</keyword>
<comment type="similarity">
    <text evidence="2">Belongs to the HPPK family.</text>
</comment>
<dbReference type="InterPro" id="IPR035907">
    <property type="entry name" value="Hppk_sf"/>
</dbReference>
<dbReference type="KEGG" id="cjap:GWK36_08880"/>
<evidence type="ECO:0000256" key="9">
    <source>
        <dbReference type="ARBA" id="ARBA00022909"/>
    </source>
</evidence>
<evidence type="ECO:0000256" key="10">
    <source>
        <dbReference type="ARBA" id="ARBA00029409"/>
    </source>
</evidence>
<proteinExistence type="inferred from homology"/>
<dbReference type="RefSeq" id="WP_166270843.1">
    <property type="nucleotide sequence ID" value="NZ_CP048029.1"/>
</dbReference>
<dbReference type="NCBIfam" id="TIGR01498">
    <property type="entry name" value="folK"/>
    <property type="match status" value="1"/>
</dbReference>
<dbReference type="UniPathway" id="UPA00077">
    <property type="reaction ID" value="UER00155"/>
</dbReference>
<dbReference type="EMBL" id="CP048029">
    <property type="protein sequence ID" value="QIK38079.1"/>
    <property type="molecule type" value="Genomic_DNA"/>
</dbReference>
<dbReference type="EC" id="2.7.6.3" evidence="3"/>
<dbReference type="GO" id="GO:0046654">
    <property type="term" value="P:tetrahydrofolate biosynthetic process"/>
    <property type="evidence" value="ECO:0007669"/>
    <property type="project" value="UniProtKB-UniPathway"/>
</dbReference>
<dbReference type="PANTHER" id="PTHR43071:SF1">
    <property type="entry name" value="2-AMINO-4-HYDROXY-6-HYDROXYMETHYLDIHYDROPTERIDINE PYROPHOSPHOKINASE"/>
    <property type="match status" value="1"/>
</dbReference>
<dbReference type="GO" id="GO:0005524">
    <property type="term" value="F:ATP binding"/>
    <property type="evidence" value="ECO:0007669"/>
    <property type="project" value="UniProtKB-KW"/>
</dbReference>
<evidence type="ECO:0000313" key="15">
    <source>
        <dbReference type="Proteomes" id="UP000502699"/>
    </source>
</evidence>
<sequence>MNQDIRTFIALGSNIAPLEQVSLGLLALSRLPASRLGAVSSWYLSQPWGFEDQPEFINLVAELWTRLSPQGLLAELQTIEERSGRIRTRPNGPRTLDLDLLLYGDEILDEPGLRIPHSGLLVRDFMLLPLIEIAPDAIHPEEGRPVAKLQDRILYHQIICRIRDRA</sequence>
<keyword evidence="5 14" id="KW-0808">Transferase</keyword>
<name>A0A6G7VDF2_9GAMM</name>
<evidence type="ECO:0000256" key="12">
    <source>
        <dbReference type="ARBA" id="ARBA00033413"/>
    </source>
</evidence>
<feature type="domain" description="7,8-dihydro-6-hydroxymethylpterin-pyrophosphokinase" evidence="13">
    <location>
        <begin position="8"/>
        <end position="135"/>
    </location>
</feature>
<dbReference type="GO" id="GO:0016301">
    <property type="term" value="F:kinase activity"/>
    <property type="evidence" value="ECO:0007669"/>
    <property type="project" value="UniProtKB-KW"/>
</dbReference>
<dbReference type="CDD" id="cd00483">
    <property type="entry name" value="HPPK"/>
    <property type="match status" value="1"/>
</dbReference>
<protein>
    <recommendedName>
        <fullName evidence="4">2-amino-4-hydroxy-6-hydroxymethyldihydropteridine pyrophosphokinase</fullName>
        <ecNumber evidence="3">2.7.6.3</ecNumber>
    </recommendedName>
    <alternativeName>
        <fullName evidence="11">6-hydroxymethyl-7,8-dihydropterin pyrophosphokinase</fullName>
    </alternativeName>
    <alternativeName>
        <fullName evidence="12">7,8-dihydro-6-hydroxymethylpterin-pyrophosphokinase</fullName>
    </alternativeName>
</protein>
<keyword evidence="9" id="KW-0289">Folate biosynthesis</keyword>
<evidence type="ECO:0000313" key="14">
    <source>
        <dbReference type="EMBL" id="QIK38079.1"/>
    </source>
</evidence>
<keyword evidence="6" id="KW-0547">Nucleotide-binding</keyword>
<dbReference type="Pfam" id="PF01288">
    <property type="entry name" value="HPPK"/>
    <property type="match status" value="1"/>
</dbReference>
<accession>A0A6G7VDF2</accession>
<dbReference type="SUPFAM" id="SSF55083">
    <property type="entry name" value="6-hydroxymethyl-7,8-dihydropterin pyrophosphokinase, HPPK"/>
    <property type="match status" value="1"/>
</dbReference>
<evidence type="ECO:0000259" key="13">
    <source>
        <dbReference type="Pfam" id="PF01288"/>
    </source>
</evidence>
<evidence type="ECO:0000256" key="4">
    <source>
        <dbReference type="ARBA" id="ARBA00016218"/>
    </source>
</evidence>
<dbReference type="Proteomes" id="UP000502699">
    <property type="component" value="Chromosome"/>
</dbReference>
<reference evidence="15" key="1">
    <citation type="submission" date="2020-01" db="EMBL/GenBank/DDBJ databases">
        <title>Caldichromatium gen. nov., sp. nov., a thermophilic purple sulfur bacterium member of the family Chromatiaceae isolated from Nakabusa hot spring, Japan.</title>
        <authorList>
            <person name="Saini M.K."/>
            <person name="Hanada S."/>
            <person name="Tank M."/>
        </authorList>
    </citation>
    <scope>NUCLEOTIDE SEQUENCE [LARGE SCALE GENOMIC DNA]</scope>
    <source>
        <strain evidence="15">No.7</strain>
    </source>
</reference>
<comment type="function">
    <text evidence="10">Catalyzes the transfer of pyrophosphate from adenosine triphosphate (ATP) to 6-hydroxymethyl-7,8-dihydropterin, an enzymatic step in folate biosynthesis pathway.</text>
</comment>
<dbReference type="GO" id="GO:0003848">
    <property type="term" value="F:2-amino-4-hydroxy-6-hydroxymethyldihydropteridine diphosphokinase activity"/>
    <property type="evidence" value="ECO:0007669"/>
    <property type="project" value="UniProtKB-EC"/>
</dbReference>
<dbReference type="GO" id="GO:0046656">
    <property type="term" value="P:folic acid biosynthetic process"/>
    <property type="evidence" value="ECO:0007669"/>
    <property type="project" value="UniProtKB-KW"/>
</dbReference>
<evidence type="ECO:0000256" key="11">
    <source>
        <dbReference type="ARBA" id="ARBA00029766"/>
    </source>
</evidence>
<dbReference type="AlphaFoldDB" id="A0A6G7VDF2"/>
<comment type="pathway">
    <text evidence="1">Cofactor biosynthesis; tetrahydrofolate biosynthesis; 2-amino-4-hydroxy-6-hydroxymethyl-7,8-dihydropteridine diphosphate from 7,8-dihydroneopterin triphosphate: step 4/4.</text>
</comment>
<dbReference type="InterPro" id="IPR000550">
    <property type="entry name" value="Hppk"/>
</dbReference>
<dbReference type="Gene3D" id="3.30.70.560">
    <property type="entry name" value="7,8-Dihydro-6-hydroxymethylpterin-pyrophosphokinase HPPK"/>
    <property type="match status" value="1"/>
</dbReference>
<evidence type="ECO:0000256" key="5">
    <source>
        <dbReference type="ARBA" id="ARBA00022679"/>
    </source>
</evidence>
<gene>
    <name evidence="14" type="primary">folK</name>
    <name evidence="14" type="ORF">GWK36_08880</name>
</gene>
<keyword evidence="15" id="KW-1185">Reference proteome</keyword>
<evidence type="ECO:0000256" key="6">
    <source>
        <dbReference type="ARBA" id="ARBA00022741"/>
    </source>
</evidence>
<evidence type="ECO:0000256" key="1">
    <source>
        <dbReference type="ARBA" id="ARBA00005051"/>
    </source>
</evidence>
<dbReference type="PANTHER" id="PTHR43071">
    <property type="entry name" value="2-AMINO-4-HYDROXY-6-HYDROXYMETHYLDIHYDROPTERIDINE PYROPHOSPHOKINASE"/>
    <property type="match status" value="1"/>
</dbReference>
<organism evidence="14 15">
    <name type="scientific">Caldichromatium japonicum</name>
    <dbReference type="NCBI Taxonomy" id="2699430"/>
    <lineage>
        <taxon>Bacteria</taxon>
        <taxon>Pseudomonadati</taxon>
        <taxon>Pseudomonadota</taxon>
        <taxon>Gammaproteobacteria</taxon>
        <taxon>Chromatiales</taxon>
        <taxon>Chromatiaceae</taxon>
        <taxon>Caldichromatium</taxon>
    </lineage>
</organism>
<keyword evidence="7 14" id="KW-0418">Kinase</keyword>
<evidence type="ECO:0000256" key="8">
    <source>
        <dbReference type="ARBA" id="ARBA00022840"/>
    </source>
</evidence>
<evidence type="ECO:0000256" key="3">
    <source>
        <dbReference type="ARBA" id="ARBA00013253"/>
    </source>
</evidence>